<dbReference type="InterPro" id="IPR020084">
    <property type="entry name" value="NUDIX_hydrolase_CS"/>
</dbReference>
<evidence type="ECO:0000259" key="2">
    <source>
        <dbReference type="PROSITE" id="PS51462"/>
    </source>
</evidence>
<dbReference type="EMBL" id="UOEP01000199">
    <property type="protein sequence ID" value="VAW23633.1"/>
    <property type="molecule type" value="Genomic_DNA"/>
</dbReference>
<accession>A0A3B0U5H8</accession>
<dbReference type="Gene3D" id="3.90.79.10">
    <property type="entry name" value="Nucleoside Triphosphate Pyrophosphohydrolase"/>
    <property type="match status" value="1"/>
</dbReference>
<keyword evidence="1 3" id="KW-0378">Hydrolase</keyword>
<dbReference type="GO" id="GO:0047631">
    <property type="term" value="F:ADP-ribose diphosphatase activity"/>
    <property type="evidence" value="ECO:0007669"/>
    <property type="project" value="UniProtKB-EC"/>
</dbReference>
<dbReference type="CDD" id="cd18873">
    <property type="entry name" value="NUDIX_NadM_like"/>
    <property type="match status" value="1"/>
</dbReference>
<dbReference type="PROSITE" id="PS51462">
    <property type="entry name" value="NUDIX"/>
    <property type="match status" value="1"/>
</dbReference>
<dbReference type="PANTHER" id="PTHR43736">
    <property type="entry name" value="ADP-RIBOSE PYROPHOSPHATASE"/>
    <property type="match status" value="1"/>
</dbReference>
<name>A0A3B0U5H8_9ZZZZ</name>
<dbReference type="AlphaFoldDB" id="A0A3B0U5H8"/>
<dbReference type="SUPFAM" id="SSF55811">
    <property type="entry name" value="Nudix"/>
    <property type="match status" value="1"/>
</dbReference>
<gene>
    <name evidence="3" type="ORF">MNBD_BACTEROID01-1708</name>
</gene>
<reference evidence="3" key="1">
    <citation type="submission" date="2018-06" db="EMBL/GenBank/DDBJ databases">
        <authorList>
            <person name="Zhirakovskaya E."/>
        </authorList>
    </citation>
    <scope>NUCLEOTIDE SEQUENCE</scope>
</reference>
<dbReference type="InterPro" id="IPR000086">
    <property type="entry name" value="NUDIX_hydrolase_dom"/>
</dbReference>
<evidence type="ECO:0000313" key="3">
    <source>
        <dbReference type="EMBL" id="VAW23633.1"/>
    </source>
</evidence>
<dbReference type="EC" id="3.6.1.13" evidence="3"/>
<protein>
    <submittedName>
        <fullName evidence="3">ADP-ribose pyrophosphatase</fullName>
        <ecNumber evidence="3">3.6.1.13</ecNumber>
    </submittedName>
</protein>
<evidence type="ECO:0000256" key="1">
    <source>
        <dbReference type="ARBA" id="ARBA00022801"/>
    </source>
</evidence>
<sequence>MYTYKYPRPALTVDAIVIARVAGNSYLLLIERGTEPFKGKWALPGGFVEIDELLEAACIRELKEETGFEAGSMQQFKVFDAIGRDPRHRTISVVFYTFTGRMVDVKGKDDAANAKWFNISNLPELAFDHLEIIRLFIQEHLDA</sequence>
<organism evidence="3">
    <name type="scientific">hydrothermal vent metagenome</name>
    <dbReference type="NCBI Taxonomy" id="652676"/>
    <lineage>
        <taxon>unclassified sequences</taxon>
        <taxon>metagenomes</taxon>
        <taxon>ecological metagenomes</taxon>
    </lineage>
</organism>
<dbReference type="Pfam" id="PF00293">
    <property type="entry name" value="NUDIX"/>
    <property type="match status" value="1"/>
</dbReference>
<dbReference type="InterPro" id="IPR015797">
    <property type="entry name" value="NUDIX_hydrolase-like_dom_sf"/>
</dbReference>
<dbReference type="PRINTS" id="PR00502">
    <property type="entry name" value="NUDIXFAMILY"/>
</dbReference>
<dbReference type="PANTHER" id="PTHR43736:SF5">
    <property type="entry name" value="NUDIX HYDROLASE DOMAIN-CONTAINING PROTEIN"/>
    <property type="match status" value="1"/>
</dbReference>
<proteinExistence type="predicted"/>
<dbReference type="InterPro" id="IPR020476">
    <property type="entry name" value="Nudix_hydrolase"/>
</dbReference>
<feature type="domain" description="Nudix hydrolase" evidence="2">
    <location>
        <begin position="8"/>
        <end position="141"/>
    </location>
</feature>
<dbReference type="PROSITE" id="PS00893">
    <property type="entry name" value="NUDIX_BOX"/>
    <property type="match status" value="1"/>
</dbReference>